<comment type="caution">
    <text evidence="5">The sequence shown here is derived from an EMBL/GenBank/DDBJ whole genome shotgun (WGS) entry which is preliminary data.</text>
</comment>
<proteinExistence type="inferred from homology"/>
<protein>
    <recommendedName>
        <fullName evidence="4">ATP-citrate synthase citrate-binding domain-containing protein</fullName>
    </recommendedName>
</protein>
<reference evidence="5" key="1">
    <citation type="submission" date="2019-10" db="EMBL/GenBank/DDBJ databases">
        <authorList>
            <person name="Zhang R."/>
            <person name="Pan Y."/>
            <person name="Wang J."/>
            <person name="Ma R."/>
            <person name="Yu S."/>
        </authorList>
    </citation>
    <scope>NUCLEOTIDE SEQUENCE</scope>
    <source>
        <strain evidence="5">LA-IB0</strain>
        <tissue evidence="5">Leaf</tissue>
    </source>
</reference>
<organism evidence="5 6">
    <name type="scientific">Buddleja alternifolia</name>
    <dbReference type="NCBI Taxonomy" id="168488"/>
    <lineage>
        <taxon>Eukaryota</taxon>
        <taxon>Viridiplantae</taxon>
        <taxon>Streptophyta</taxon>
        <taxon>Embryophyta</taxon>
        <taxon>Tracheophyta</taxon>
        <taxon>Spermatophyta</taxon>
        <taxon>Magnoliopsida</taxon>
        <taxon>eudicotyledons</taxon>
        <taxon>Gunneridae</taxon>
        <taxon>Pentapetalae</taxon>
        <taxon>asterids</taxon>
        <taxon>lamiids</taxon>
        <taxon>Lamiales</taxon>
        <taxon>Scrophulariaceae</taxon>
        <taxon>Buddlejeae</taxon>
        <taxon>Buddleja</taxon>
    </lineage>
</organism>
<accession>A0AAV6WBU0</accession>
<evidence type="ECO:0000313" key="6">
    <source>
        <dbReference type="Proteomes" id="UP000826271"/>
    </source>
</evidence>
<name>A0AAV6WBU0_9LAMI</name>
<dbReference type="Gene3D" id="3.40.50.261">
    <property type="entry name" value="Succinyl-CoA synthetase domains"/>
    <property type="match status" value="1"/>
</dbReference>
<evidence type="ECO:0000313" key="5">
    <source>
        <dbReference type="EMBL" id="KAG8366215.1"/>
    </source>
</evidence>
<comment type="subunit">
    <text evidence="3">Heterooctamer of 4 alpha and 4 beta chains.</text>
</comment>
<comment type="subcellular location">
    <subcellularLocation>
        <location evidence="1">Cytoplasm</location>
        <location evidence="1">Cytosol</location>
    </subcellularLocation>
</comment>
<dbReference type="AlphaFoldDB" id="A0AAV6WBU0"/>
<dbReference type="Proteomes" id="UP000826271">
    <property type="component" value="Unassembled WGS sequence"/>
</dbReference>
<feature type="domain" description="ATP-citrate synthase citrate-binding" evidence="4">
    <location>
        <begin position="44"/>
        <end position="103"/>
    </location>
</feature>
<dbReference type="Pfam" id="PF16114">
    <property type="entry name" value="Citrate_bind"/>
    <property type="match status" value="1"/>
</dbReference>
<comment type="similarity">
    <text evidence="2">Belongs to the succinate/malate CoA ligase beta subunit family.</text>
</comment>
<evidence type="ECO:0000256" key="3">
    <source>
        <dbReference type="ARBA" id="ARBA00011412"/>
    </source>
</evidence>
<dbReference type="InterPro" id="IPR032263">
    <property type="entry name" value="Citrate-bd"/>
</dbReference>
<dbReference type="EMBL" id="WHWC01000017">
    <property type="protein sequence ID" value="KAG8366215.1"/>
    <property type="molecule type" value="Genomic_DNA"/>
</dbReference>
<keyword evidence="6" id="KW-1185">Reference proteome</keyword>
<gene>
    <name evidence="5" type="ORF">BUALT_Bualt17G0053300</name>
</gene>
<dbReference type="InterPro" id="IPR016102">
    <property type="entry name" value="Succinyl-CoA_synth-like"/>
</dbReference>
<evidence type="ECO:0000256" key="2">
    <source>
        <dbReference type="ARBA" id="ARBA00009182"/>
    </source>
</evidence>
<evidence type="ECO:0000256" key="1">
    <source>
        <dbReference type="ARBA" id="ARBA00004514"/>
    </source>
</evidence>
<sequence>MTINAIFFSTVVTTLSPNYETDSYFPTGEKTVYATQPKAAKPDNYSLSKATFSAIIRALKEKEAKLKAAIMHLYVGRGGPNYQKGLARMRSLPKEIGLPIEVFAL</sequence>
<dbReference type="GO" id="GO:0005829">
    <property type="term" value="C:cytosol"/>
    <property type="evidence" value="ECO:0007669"/>
    <property type="project" value="UniProtKB-SubCell"/>
</dbReference>
<evidence type="ECO:0000259" key="4">
    <source>
        <dbReference type="Pfam" id="PF16114"/>
    </source>
</evidence>